<dbReference type="InParanoid" id="T0R2L6"/>
<dbReference type="InterPro" id="IPR029058">
    <property type="entry name" value="AB_hydrolase_fold"/>
</dbReference>
<dbReference type="OMA" id="IDIEDRC"/>
<dbReference type="EMBL" id="JH767136">
    <property type="protein sequence ID" value="EQC40540.1"/>
    <property type="molecule type" value="Genomic_DNA"/>
</dbReference>
<dbReference type="Proteomes" id="UP000030762">
    <property type="component" value="Unassembled WGS sequence"/>
</dbReference>
<evidence type="ECO:0000313" key="2">
    <source>
        <dbReference type="Proteomes" id="UP000030762"/>
    </source>
</evidence>
<dbReference type="GeneID" id="19943157"/>
<evidence type="ECO:0008006" key="3">
    <source>
        <dbReference type="Google" id="ProtNLM"/>
    </source>
</evidence>
<dbReference type="PRINTS" id="PR00111">
    <property type="entry name" value="ABHYDROLASE"/>
</dbReference>
<dbReference type="PANTHER" id="PTHR47533:SF4">
    <property type="entry name" value="AB HYDROLASE-1 DOMAIN-CONTAINING PROTEIN"/>
    <property type="match status" value="1"/>
</dbReference>
<dbReference type="Pfam" id="PF06342">
    <property type="entry name" value="DUF1057"/>
    <property type="match status" value="1"/>
</dbReference>
<dbReference type="VEuPathDB" id="FungiDB:SDRG_02430"/>
<dbReference type="OrthoDB" id="6431331at2759"/>
<dbReference type="RefSeq" id="XP_008606239.1">
    <property type="nucleotide sequence ID" value="XM_008608017.1"/>
</dbReference>
<dbReference type="ESTHER" id="9stra-t0r2l6">
    <property type="family name" value="Duf_1057"/>
</dbReference>
<dbReference type="InterPro" id="IPR010463">
    <property type="entry name" value="DUF1057"/>
</dbReference>
<proteinExistence type="predicted"/>
<evidence type="ECO:0000313" key="1">
    <source>
        <dbReference type="EMBL" id="EQC40540.1"/>
    </source>
</evidence>
<dbReference type="eggNOG" id="ENOG502SFNA">
    <property type="taxonomic scope" value="Eukaryota"/>
</dbReference>
<dbReference type="InterPro" id="IPR000073">
    <property type="entry name" value="AB_hydrolase_1"/>
</dbReference>
<name>T0R2L6_SAPDV</name>
<dbReference type="Gene3D" id="3.40.50.1820">
    <property type="entry name" value="alpha/beta hydrolase"/>
    <property type="match status" value="1"/>
</dbReference>
<dbReference type="STRING" id="1156394.T0R2L6"/>
<sequence length="281" mass="29764">METAPEPVHATLTLANNELVHYWTHGPLRAAKTFVLLHGAPGANTDFKYLAPLLLAEPDTNVIAFDLPGSGQTSIAAAGGIAGFSSTAIADAVVEALPQLGLKNMFLLGHSMGGQTSMLVAANPALAPTLRGLALLNPTGFSPHQSCRPYVFAKLWASALRYLGDGPNFLQGWTHSFYLKWLGFPKSTPPLVCVAAMLHVASPDFERIKASAHAIKGRGVPTFMALAADDRIIEVSLGKEVASVLEPSVLKEYAKGGHNIQKTQAADLGPALVAWSHRSML</sequence>
<dbReference type="SUPFAM" id="SSF53474">
    <property type="entry name" value="alpha/beta-Hydrolases"/>
    <property type="match status" value="1"/>
</dbReference>
<organism evidence="1 2">
    <name type="scientific">Saprolegnia diclina (strain VS20)</name>
    <dbReference type="NCBI Taxonomy" id="1156394"/>
    <lineage>
        <taxon>Eukaryota</taxon>
        <taxon>Sar</taxon>
        <taxon>Stramenopiles</taxon>
        <taxon>Oomycota</taxon>
        <taxon>Saprolegniomycetes</taxon>
        <taxon>Saprolegniales</taxon>
        <taxon>Saprolegniaceae</taxon>
        <taxon>Saprolegnia</taxon>
    </lineage>
</organism>
<accession>T0R2L6</accession>
<dbReference type="PANTHER" id="PTHR47533">
    <property type="entry name" value="PROTEIN CBG21859"/>
    <property type="match status" value="1"/>
</dbReference>
<gene>
    <name evidence="1" type="ORF">SDRG_02430</name>
</gene>
<protein>
    <recommendedName>
        <fullName evidence="3">AB hydrolase-1 domain-containing protein</fullName>
    </recommendedName>
</protein>
<dbReference type="AlphaFoldDB" id="T0R2L6"/>
<reference evidence="1 2" key="1">
    <citation type="submission" date="2012-04" db="EMBL/GenBank/DDBJ databases">
        <title>The Genome Sequence of Saprolegnia declina VS20.</title>
        <authorList>
            <consortium name="The Broad Institute Genome Sequencing Platform"/>
            <person name="Russ C."/>
            <person name="Nusbaum C."/>
            <person name="Tyler B."/>
            <person name="van West P."/>
            <person name="Dieguez-Uribeondo J."/>
            <person name="de Bruijn I."/>
            <person name="Tripathy S."/>
            <person name="Jiang R."/>
            <person name="Young S.K."/>
            <person name="Zeng Q."/>
            <person name="Gargeya S."/>
            <person name="Fitzgerald M."/>
            <person name="Haas B."/>
            <person name="Abouelleil A."/>
            <person name="Alvarado L."/>
            <person name="Arachchi H.M."/>
            <person name="Berlin A."/>
            <person name="Chapman S.B."/>
            <person name="Goldberg J."/>
            <person name="Griggs A."/>
            <person name="Gujja S."/>
            <person name="Hansen M."/>
            <person name="Howarth C."/>
            <person name="Imamovic A."/>
            <person name="Larimer J."/>
            <person name="McCowen C."/>
            <person name="Montmayeur A."/>
            <person name="Murphy C."/>
            <person name="Neiman D."/>
            <person name="Pearson M."/>
            <person name="Priest M."/>
            <person name="Roberts A."/>
            <person name="Saif S."/>
            <person name="Shea T."/>
            <person name="Sisk P."/>
            <person name="Sykes S."/>
            <person name="Wortman J."/>
            <person name="Nusbaum C."/>
            <person name="Birren B."/>
        </authorList>
    </citation>
    <scope>NUCLEOTIDE SEQUENCE [LARGE SCALE GENOMIC DNA]</scope>
    <source>
        <strain evidence="1 2">VS20</strain>
    </source>
</reference>
<keyword evidence="2" id="KW-1185">Reference proteome</keyword>